<dbReference type="InterPro" id="IPR008952">
    <property type="entry name" value="Tetraspanin_EC2_sf"/>
</dbReference>
<feature type="transmembrane region" description="Helical" evidence="5">
    <location>
        <begin position="178"/>
        <end position="200"/>
    </location>
</feature>
<dbReference type="Proteomes" id="UP000054324">
    <property type="component" value="Unassembled WGS sequence"/>
</dbReference>
<evidence type="ECO:0000256" key="5">
    <source>
        <dbReference type="SAM" id="Phobius"/>
    </source>
</evidence>
<dbReference type="CTD" id="20329011"/>
<feature type="transmembrane region" description="Helical" evidence="5">
    <location>
        <begin position="79"/>
        <end position="104"/>
    </location>
</feature>
<dbReference type="RefSeq" id="XP_009173786.1">
    <property type="nucleotide sequence ID" value="XM_009175522.1"/>
</dbReference>
<dbReference type="Gene3D" id="1.10.1450.10">
    <property type="entry name" value="Tetraspanin"/>
    <property type="match status" value="1"/>
</dbReference>
<dbReference type="PANTHER" id="PTHR19282">
    <property type="entry name" value="TETRASPANIN"/>
    <property type="match status" value="1"/>
</dbReference>
<keyword evidence="4 5" id="KW-0472">Membrane</keyword>
<dbReference type="GO" id="GO:0016020">
    <property type="term" value="C:membrane"/>
    <property type="evidence" value="ECO:0007669"/>
    <property type="project" value="UniProtKB-SubCell"/>
</dbReference>
<evidence type="ECO:0000313" key="7">
    <source>
        <dbReference type="Proteomes" id="UP000054324"/>
    </source>
</evidence>
<dbReference type="OrthoDB" id="6279736at2759"/>
<dbReference type="SUPFAM" id="SSF48652">
    <property type="entry name" value="Tetraspanin"/>
    <property type="match status" value="1"/>
</dbReference>
<organism evidence="6 7">
    <name type="scientific">Opisthorchis viverrini</name>
    <name type="common">Southeast Asian liver fluke</name>
    <dbReference type="NCBI Taxonomy" id="6198"/>
    <lineage>
        <taxon>Eukaryota</taxon>
        <taxon>Metazoa</taxon>
        <taxon>Spiralia</taxon>
        <taxon>Lophotrochozoa</taxon>
        <taxon>Platyhelminthes</taxon>
        <taxon>Trematoda</taxon>
        <taxon>Digenea</taxon>
        <taxon>Opisthorchiida</taxon>
        <taxon>Opisthorchiata</taxon>
        <taxon>Opisthorchiidae</taxon>
        <taxon>Opisthorchis</taxon>
    </lineage>
</organism>
<gene>
    <name evidence="6" type="ORF">T265_14845</name>
</gene>
<dbReference type="AlphaFoldDB" id="A0A074ZGU2"/>
<keyword evidence="2 5" id="KW-0812">Transmembrane</keyword>
<dbReference type="Pfam" id="PF00335">
    <property type="entry name" value="Tetraspanin"/>
    <property type="match status" value="1"/>
</dbReference>
<dbReference type="KEGG" id="ovi:T265_14845"/>
<keyword evidence="3 5" id="KW-1133">Transmembrane helix</keyword>
<proteinExistence type="predicted"/>
<evidence type="ECO:0000256" key="2">
    <source>
        <dbReference type="ARBA" id="ARBA00022692"/>
    </source>
</evidence>
<reference evidence="6 7" key="1">
    <citation type="submission" date="2013-11" db="EMBL/GenBank/DDBJ databases">
        <title>Opisthorchis viverrini - life in the bile duct.</title>
        <authorList>
            <person name="Young N.D."/>
            <person name="Nagarajan N."/>
            <person name="Lin S.J."/>
            <person name="Korhonen P.K."/>
            <person name="Jex A.R."/>
            <person name="Hall R.S."/>
            <person name="Safavi-Hemami H."/>
            <person name="Kaewkong W."/>
            <person name="Bertrand D."/>
            <person name="Gao S."/>
            <person name="Seet Q."/>
            <person name="Wongkham S."/>
            <person name="Teh B.T."/>
            <person name="Wongkham C."/>
            <person name="Intapan P.M."/>
            <person name="Maleewong W."/>
            <person name="Yang X."/>
            <person name="Hu M."/>
            <person name="Wang Z."/>
            <person name="Hofmann A."/>
            <person name="Sternberg P.W."/>
            <person name="Tan P."/>
            <person name="Wang J."/>
            <person name="Gasser R.B."/>
        </authorList>
    </citation>
    <scope>NUCLEOTIDE SEQUENCE [LARGE SCALE GENOMIC DNA]</scope>
</reference>
<protein>
    <recommendedName>
        <fullName evidence="8">Tetraspanin</fullName>
    </recommendedName>
</protein>
<comment type="subcellular location">
    <subcellularLocation>
        <location evidence="1">Membrane</location>
        <topology evidence="1">Multi-pass membrane protein</topology>
    </subcellularLocation>
</comment>
<evidence type="ECO:0000256" key="1">
    <source>
        <dbReference type="ARBA" id="ARBA00004141"/>
    </source>
</evidence>
<evidence type="ECO:0000313" key="6">
    <source>
        <dbReference type="EMBL" id="KER22460.1"/>
    </source>
</evidence>
<keyword evidence="7" id="KW-1185">Reference proteome</keyword>
<feature type="non-terminal residue" evidence="6">
    <location>
        <position position="332"/>
    </location>
</feature>
<sequence>MASEWFIPESEGTCVSSYSTRRFLYGFETWPIRAAELGRLQVFDSCCLRTMARVVWCQRISNEAVRKRVFGKTSLGSKIILSILNSVVIIFGLILIVVGVIVAWGTHLIVKIFDGTAQIYMQAIGQEKAHIVQLAIRQFGPIARPIGLLVFFLGLIVLGIAIFGCVGATCNNKLCLKIYVIILSVIVLFHIVLLIVHFSYPTLVMSPVRSVLERYVKEYKSIESGDATSVFLSMLMSSLHCCGVNGKEDFKKATQMSKTDEFMGVKVERLDFPLMCCKLNENFTIPNAQNCVDHPDDKNSNTKIGCAKVLEKYMVSIFNKILYGSLILLGFN</sequence>
<evidence type="ECO:0000256" key="4">
    <source>
        <dbReference type="ARBA" id="ARBA00023136"/>
    </source>
</evidence>
<evidence type="ECO:0000256" key="3">
    <source>
        <dbReference type="ARBA" id="ARBA00022989"/>
    </source>
</evidence>
<feature type="transmembrane region" description="Helical" evidence="5">
    <location>
        <begin position="146"/>
        <end position="166"/>
    </location>
</feature>
<dbReference type="EMBL" id="KL596897">
    <property type="protein sequence ID" value="KER22460.1"/>
    <property type="molecule type" value="Genomic_DNA"/>
</dbReference>
<dbReference type="GeneID" id="20329011"/>
<name>A0A074ZGU2_OPIVI</name>
<evidence type="ECO:0008006" key="8">
    <source>
        <dbReference type="Google" id="ProtNLM"/>
    </source>
</evidence>
<accession>A0A074ZGU2</accession>
<dbReference type="InterPro" id="IPR018499">
    <property type="entry name" value="Tetraspanin/Peripherin"/>
</dbReference>